<evidence type="ECO:0000313" key="1">
    <source>
        <dbReference type="EMBL" id="MFC5472405.1"/>
    </source>
</evidence>
<proteinExistence type="predicted"/>
<dbReference type="Proteomes" id="UP001596045">
    <property type="component" value="Unassembled WGS sequence"/>
</dbReference>
<name>A0ABW0M4D3_9BURK</name>
<feature type="non-terminal residue" evidence="1">
    <location>
        <position position="1"/>
    </location>
</feature>
<protein>
    <submittedName>
        <fullName evidence="1">Uncharacterized protein</fullName>
    </submittedName>
</protein>
<sequence>ELVIGGAEDGLVGRTPGAFHVWSAGPQTFGPMSIDPMLPKLPSGACIPCLLKAMKSGSGLAKIG</sequence>
<comment type="caution">
    <text evidence="1">The sequence shown here is derived from an EMBL/GenBank/DDBJ whole genome shotgun (WGS) entry which is preliminary data.</text>
</comment>
<organism evidence="1 2">
    <name type="scientific">Paraherbaspirillum soli</name>
    <dbReference type="NCBI Taxonomy" id="631222"/>
    <lineage>
        <taxon>Bacteria</taxon>
        <taxon>Pseudomonadati</taxon>
        <taxon>Pseudomonadota</taxon>
        <taxon>Betaproteobacteria</taxon>
        <taxon>Burkholderiales</taxon>
        <taxon>Oxalobacteraceae</taxon>
        <taxon>Paraherbaspirillum</taxon>
    </lineage>
</organism>
<accession>A0ABW0M4D3</accession>
<gene>
    <name evidence="1" type="ORF">ACFPM8_00390</name>
</gene>
<keyword evidence="2" id="KW-1185">Reference proteome</keyword>
<evidence type="ECO:0000313" key="2">
    <source>
        <dbReference type="Proteomes" id="UP001596045"/>
    </source>
</evidence>
<dbReference type="RefSeq" id="WP_378993814.1">
    <property type="nucleotide sequence ID" value="NZ_JBHSMT010000002.1"/>
</dbReference>
<dbReference type="EMBL" id="JBHSMT010000002">
    <property type="protein sequence ID" value="MFC5472405.1"/>
    <property type="molecule type" value="Genomic_DNA"/>
</dbReference>
<reference evidence="2" key="1">
    <citation type="journal article" date="2019" name="Int. J. Syst. Evol. Microbiol.">
        <title>The Global Catalogue of Microorganisms (GCM) 10K type strain sequencing project: providing services to taxonomists for standard genome sequencing and annotation.</title>
        <authorList>
            <consortium name="The Broad Institute Genomics Platform"/>
            <consortium name="The Broad Institute Genome Sequencing Center for Infectious Disease"/>
            <person name="Wu L."/>
            <person name="Ma J."/>
        </authorList>
    </citation>
    <scope>NUCLEOTIDE SEQUENCE [LARGE SCALE GENOMIC DNA]</scope>
    <source>
        <strain evidence="2">JCM 17066</strain>
    </source>
</reference>